<sequence>MMTSTSTVLARAAARARCPSAANLLPSGSRGMAMRVREELEELPSNFSVDAIKPPPLSYEGDEDTEVERADPMAYVRNPVTSAHTIDLVKGSASALDSAAFGPKGSVAHGLLGSINPAKASTIPLEYLALLRPAAEGAAALREITAKGKGTILVYGASQPAGLAVTQLATAAGNAVVAVLDGQHSGNDEMVDVVKGLTAEPGTAVSQEYAIFKANFRDLVEKTVAGDDFTSFDLTNNQYNFLSDFKANLLDYVESYPSDLPAAVDAEQLKFVGKEKDRANFKTNMAAYLGQFQPGADPIDSSQLESNFTTNQYEIFKKKFGVQTTAVVSGGDGVTNTDYFAPAEIVRNMCSSPESPTEPASEGDYPFEFSIKKAPSATTPTLKGGPVVGAVIEVTPDLSAACEALAAEKTLRGKAEALQFLTEPQKTAYAAASSVISVANSAGGTIRTVGGSLPGLTEIQKPGDADVEVAVDAMAIGDDGESSLNYFIQVYRAGDFPVYEDYAVFRAKEPLSGPRQIVVTK</sequence>
<proteinExistence type="predicted"/>
<comment type="caution">
    <text evidence="1">The sequence shown here is derived from an EMBL/GenBank/DDBJ whole genome shotgun (WGS) entry which is preliminary data.</text>
</comment>
<name>K0SJI1_THAOC</name>
<dbReference type="AlphaFoldDB" id="K0SJI1"/>
<keyword evidence="2" id="KW-1185">Reference proteome</keyword>
<accession>K0SJI1</accession>
<gene>
    <name evidence="1" type="ORF">THAOC_12640</name>
</gene>
<dbReference type="Proteomes" id="UP000266841">
    <property type="component" value="Unassembled WGS sequence"/>
</dbReference>
<dbReference type="OrthoDB" id="42702at2759"/>
<organism evidence="1 2">
    <name type="scientific">Thalassiosira oceanica</name>
    <name type="common">Marine diatom</name>
    <dbReference type="NCBI Taxonomy" id="159749"/>
    <lineage>
        <taxon>Eukaryota</taxon>
        <taxon>Sar</taxon>
        <taxon>Stramenopiles</taxon>
        <taxon>Ochrophyta</taxon>
        <taxon>Bacillariophyta</taxon>
        <taxon>Coscinodiscophyceae</taxon>
        <taxon>Thalassiosirophycidae</taxon>
        <taxon>Thalassiosirales</taxon>
        <taxon>Thalassiosiraceae</taxon>
        <taxon>Thalassiosira</taxon>
    </lineage>
</organism>
<protein>
    <submittedName>
        <fullName evidence="1">Uncharacterized protein</fullName>
    </submittedName>
</protein>
<dbReference type="eggNOG" id="ENOG502SI7G">
    <property type="taxonomic scope" value="Eukaryota"/>
</dbReference>
<reference evidence="1 2" key="1">
    <citation type="journal article" date="2012" name="Genome Biol.">
        <title>Genome and low-iron response of an oceanic diatom adapted to chronic iron limitation.</title>
        <authorList>
            <person name="Lommer M."/>
            <person name="Specht M."/>
            <person name="Roy A.S."/>
            <person name="Kraemer L."/>
            <person name="Andreson R."/>
            <person name="Gutowska M.A."/>
            <person name="Wolf J."/>
            <person name="Bergner S.V."/>
            <person name="Schilhabel M.B."/>
            <person name="Klostermeier U.C."/>
            <person name="Beiko R.G."/>
            <person name="Rosenstiel P."/>
            <person name="Hippler M."/>
            <person name="Laroche J."/>
        </authorList>
    </citation>
    <scope>NUCLEOTIDE SEQUENCE [LARGE SCALE GENOMIC DNA]</scope>
    <source>
        <strain evidence="1 2">CCMP1005</strain>
    </source>
</reference>
<dbReference type="OMA" id="YALCKAN"/>
<evidence type="ECO:0000313" key="2">
    <source>
        <dbReference type="Proteomes" id="UP000266841"/>
    </source>
</evidence>
<evidence type="ECO:0000313" key="1">
    <source>
        <dbReference type="EMBL" id="EJK66443.1"/>
    </source>
</evidence>
<dbReference type="EMBL" id="AGNL01014965">
    <property type="protein sequence ID" value="EJK66443.1"/>
    <property type="molecule type" value="Genomic_DNA"/>
</dbReference>